<evidence type="ECO:0000313" key="2">
    <source>
        <dbReference type="Proteomes" id="UP000777438"/>
    </source>
</evidence>
<keyword evidence="2" id="KW-1185">Reference proteome</keyword>
<comment type="caution">
    <text evidence="1">The sequence shown here is derived from an EMBL/GenBank/DDBJ whole genome shotgun (WGS) entry which is preliminary data.</text>
</comment>
<evidence type="ECO:0000313" key="1">
    <source>
        <dbReference type="EMBL" id="KAH6881172.1"/>
    </source>
</evidence>
<name>A0A9P9ALK9_9HYPO</name>
<accession>A0A9P9ALK9</accession>
<organism evidence="1 2">
    <name type="scientific">Thelonectria olida</name>
    <dbReference type="NCBI Taxonomy" id="1576542"/>
    <lineage>
        <taxon>Eukaryota</taxon>
        <taxon>Fungi</taxon>
        <taxon>Dikarya</taxon>
        <taxon>Ascomycota</taxon>
        <taxon>Pezizomycotina</taxon>
        <taxon>Sordariomycetes</taxon>
        <taxon>Hypocreomycetidae</taxon>
        <taxon>Hypocreales</taxon>
        <taxon>Nectriaceae</taxon>
        <taxon>Thelonectria</taxon>
    </lineage>
</organism>
<gene>
    <name evidence="1" type="ORF">B0T10DRAFT_141638</name>
</gene>
<dbReference type="EMBL" id="JAGPYM010000024">
    <property type="protein sequence ID" value="KAH6881172.1"/>
    <property type="molecule type" value="Genomic_DNA"/>
</dbReference>
<proteinExistence type="predicted"/>
<protein>
    <submittedName>
        <fullName evidence="1">Uncharacterized protein</fullName>
    </submittedName>
</protein>
<dbReference type="AlphaFoldDB" id="A0A9P9ALK9"/>
<reference evidence="1 2" key="1">
    <citation type="journal article" date="2021" name="Nat. Commun.">
        <title>Genetic determinants of endophytism in the Arabidopsis root mycobiome.</title>
        <authorList>
            <person name="Mesny F."/>
            <person name="Miyauchi S."/>
            <person name="Thiergart T."/>
            <person name="Pickel B."/>
            <person name="Atanasova L."/>
            <person name="Karlsson M."/>
            <person name="Huettel B."/>
            <person name="Barry K.W."/>
            <person name="Haridas S."/>
            <person name="Chen C."/>
            <person name="Bauer D."/>
            <person name="Andreopoulos W."/>
            <person name="Pangilinan J."/>
            <person name="LaButti K."/>
            <person name="Riley R."/>
            <person name="Lipzen A."/>
            <person name="Clum A."/>
            <person name="Drula E."/>
            <person name="Henrissat B."/>
            <person name="Kohler A."/>
            <person name="Grigoriev I.V."/>
            <person name="Martin F.M."/>
            <person name="Hacquard S."/>
        </authorList>
    </citation>
    <scope>NUCLEOTIDE SEQUENCE [LARGE SCALE GENOMIC DNA]</scope>
    <source>
        <strain evidence="1 2">MPI-CAGE-CH-0241</strain>
    </source>
</reference>
<dbReference type="Proteomes" id="UP000777438">
    <property type="component" value="Unassembled WGS sequence"/>
</dbReference>
<sequence length="337" mass="36226">MLEDAIIENVVPMHPENMKTIITDTICGGGEDGRCEDIDLLTDPSNCGECKRKCAKGEQCIHGICSMQYCNGMLFGSVAEPCSPDCGCTSTQWGRGVCVKQESCTGQISNECESHDDCGFGEVCGMTSGCDAFVCLNGSACVGQGPWLIPDESSSSSSSPPFLILVLNFFRAVERSTLHTLFKSAVTTSKSATKSASNPAEATPTAKPGTVGWVLALHSEEEFTNYWINDWSDLDIFLKVNGRKAVRTRCVTVEETSYAAGLKDSSQIDPHGNALGFESTPAEGPNACCFAWYGDDECSEVSNTGQFCGNGMATFTFPVRSWKVYGCNGWWTGPPEK</sequence>
<dbReference type="OrthoDB" id="5596743at2759"/>